<keyword evidence="2" id="KW-0732">Signal</keyword>
<proteinExistence type="predicted"/>
<evidence type="ECO:0000313" key="4">
    <source>
        <dbReference type="Proteomes" id="UP000664360"/>
    </source>
</evidence>
<evidence type="ECO:0000256" key="2">
    <source>
        <dbReference type="SAM" id="SignalP"/>
    </source>
</evidence>
<dbReference type="EMBL" id="CP147250">
    <property type="protein sequence ID" value="WYJ81489.1"/>
    <property type="molecule type" value="Genomic_DNA"/>
</dbReference>
<organism evidence="3 4">
    <name type="scientific">Candidatus Enterococcus mangumiae</name>
    <dbReference type="NCBI Taxonomy" id="2230878"/>
    <lineage>
        <taxon>Bacteria</taxon>
        <taxon>Bacillati</taxon>
        <taxon>Bacillota</taxon>
        <taxon>Bacilli</taxon>
        <taxon>Lactobacillales</taxon>
        <taxon>Enterococcaceae</taxon>
        <taxon>Enterococcus</taxon>
    </lineage>
</organism>
<keyword evidence="1" id="KW-0472">Membrane</keyword>
<evidence type="ECO:0000313" key="3">
    <source>
        <dbReference type="EMBL" id="WYJ81489.1"/>
    </source>
</evidence>
<feature type="chain" id="PRO_5046842855" description="LPXTG cell wall anchor domain-containing protein" evidence="2">
    <location>
        <begin position="24"/>
        <end position="503"/>
    </location>
</feature>
<name>A0ABZ2T5P4_9ENTE</name>
<accession>A0ABZ2T5P4</accession>
<dbReference type="InterPro" id="IPR013378">
    <property type="entry name" value="InlB-like_B-rpt"/>
</dbReference>
<evidence type="ECO:0000256" key="1">
    <source>
        <dbReference type="SAM" id="Phobius"/>
    </source>
</evidence>
<gene>
    <name evidence="3" type="ORF">DOK79_003074</name>
</gene>
<feature type="transmembrane region" description="Helical" evidence="1">
    <location>
        <begin position="474"/>
        <end position="495"/>
    </location>
</feature>
<keyword evidence="1" id="KW-0812">Transmembrane</keyword>
<keyword evidence="1" id="KW-1133">Transmembrane helix</keyword>
<feature type="signal peptide" evidence="2">
    <location>
        <begin position="1"/>
        <end position="23"/>
    </location>
</feature>
<keyword evidence="4" id="KW-1185">Reference proteome</keyword>
<reference evidence="3 4" key="1">
    <citation type="submission" date="2024-03" db="EMBL/GenBank/DDBJ databases">
        <title>The Genome Sequence of Enterococcus sp. DIV1094.</title>
        <authorList>
            <consortium name="The Broad Institute Genomics Platform"/>
            <consortium name="The Broad Institute Microbial Omics Core"/>
            <consortium name="The Broad Institute Genomic Center for Infectious Diseases"/>
            <person name="Earl A."/>
            <person name="Manson A."/>
            <person name="Gilmore M."/>
            <person name="Schwartman J."/>
            <person name="Shea T."/>
            <person name="Abouelleil A."/>
            <person name="Cao P."/>
            <person name="Chapman S."/>
            <person name="Cusick C."/>
            <person name="Young S."/>
            <person name="Neafsey D."/>
            <person name="Nusbaum C."/>
            <person name="Birren B."/>
        </authorList>
    </citation>
    <scope>NUCLEOTIDE SEQUENCE [LARGE SCALE GENOMIC DNA]</scope>
    <source>
        <strain evidence="3 4">DIV1094</strain>
    </source>
</reference>
<dbReference type="Pfam" id="PF09479">
    <property type="entry name" value="Flg_new"/>
    <property type="match status" value="3"/>
</dbReference>
<evidence type="ECO:0008006" key="5">
    <source>
        <dbReference type="Google" id="ProtNLM"/>
    </source>
</evidence>
<protein>
    <recommendedName>
        <fullName evidence="5">LPXTG cell wall anchor domain-containing protein</fullName>
    </recommendedName>
</protein>
<dbReference type="Proteomes" id="UP000664360">
    <property type="component" value="Chromosome"/>
</dbReference>
<dbReference type="RefSeq" id="WP_206858625.1">
    <property type="nucleotide sequence ID" value="NZ_CP147250.1"/>
</dbReference>
<sequence length="503" mass="55237">MKKIVSCFIVFLVFLGFSPNVFAATPIVNSEVSYSANGIDFYSVGEDAMIPWHFNGAQITPGNSPGIFSTQVRLLSQNQQSGVAMVMVDLSTLDNTDTERRNPSEMELEVFLNGGSLGKYQVGDLFSNTSPYLDPSVRMIGVPFLIEGEIGDVNMLEIHVSLPTEASNASRLASVTVNVSFTPIESYTVSYVDGVEDEVIFEDKTFIRIEPGTATPSFGAEPIREGYTFAGWSPSVSETVTSDVVYTATWEPIPTYQVSYTDGVPGEEVFADQVFTDLTAGSATPTFNGTPMREGYIFKGWDKEVTDVVTGDVTYTAVWEPIITKEITYRVIYTDGVENENVFYDRVFSDLSAGMATPSFSGTPTREGYKFLGWTPTVSEFVDGDVTYTAQWEKIPQISETVTPPIQETEGKKEIEKTKITERTKISAISQTKEVVTTKAVPIVSKVKQITYTKVPIKHHGKASNLPKTAEQAMYSNVLIGLGMAIVLTVGISWFHRKKSVGK</sequence>
<dbReference type="NCBIfam" id="TIGR01167">
    <property type="entry name" value="LPXTG_anchor"/>
    <property type="match status" value="1"/>
</dbReference>